<keyword evidence="6" id="KW-0539">Nucleus</keyword>
<evidence type="ECO:0000256" key="5">
    <source>
        <dbReference type="ARBA" id="ARBA00023163"/>
    </source>
</evidence>
<evidence type="ECO:0000313" key="9">
    <source>
        <dbReference type="EMBL" id="OBT91423.1"/>
    </source>
</evidence>
<dbReference type="InterPro" id="IPR007219">
    <property type="entry name" value="XnlR_reg_dom"/>
</dbReference>
<evidence type="ECO:0000256" key="6">
    <source>
        <dbReference type="ARBA" id="ARBA00023242"/>
    </source>
</evidence>
<dbReference type="Pfam" id="PF00172">
    <property type="entry name" value="Zn_clus"/>
    <property type="match status" value="1"/>
</dbReference>
<evidence type="ECO:0000313" key="10">
    <source>
        <dbReference type="Proteomes" id="UP000091956"/>
    </source>
</evidence>
<dbReference type="InterPro" id="IPR051089">
    <property type="entry name" value="prtT"/>
</dbReference>
<protein>
    <recommendedName>
        <fullName evidence="8">Zn(2)-C6 fungal-type domain-containing protein</fullName>
    </recommendedName>
</protein>
<evidence type="ECO:0000256" key="2">
    <source>
        <dbReference type="ARBA" id="ARBA00022723"/>
    </source>
</evidence>
<dbReference type="OrthoDB" id="4060227at2759"/>
<organism evidence="9 10">
    <name type="scientific">Pseudogymnoascus verrucosus</name>
    <dbReference type="NCBI Taxonomy" id="342668"/>
    <lineage>
        <taxon>Eukaryota</taxon>
        <taxon>Fungi</taxon>
        <taxon>Dikarya</taxon>
        <taxon>Ascomycota</taxon>
        <taxon>Pezizomycotina</taxon>
        <taxon>Leotiomycetes</taxon>
        <taxon>Thelebolales</taxon>
        <taxon>Thelebolaceae</taxon>
        <taxon>Pseudogymnoascus</taxon>
    </lineage>
</organism>
<evidence type="ECO:0000259" key="8">
    <source>
        <dbReference type="PROSITE" id="PS50048"/>
    </source>
</evidence>
<comment type="subcellular location">
    <subcellularLocation>
        <location evidence="1">Nucleus</location>
    </subcellularLocation>
</comment>
<name>A0A1B8G6G1_9PEZI</name>
<dbReference type="EMBL" id="KV460292">
    <property type="protein sequence ID" value="OBT91423.1"/>
    <property type="molecule type" value="Genomic_DNA"/>
</dbReference>
<evidence type="ECO:0000256" key="7">
    <source>
        <dbReference type="SAM" id="MobiDB-lite"/>
    </source>
</evidence>
<reference evidence="10" key="2">
    <citation type="journal article" date="2018" name="Nat. Commun.">
        <title>Extreme sensitivity to ultraviolet light in the fungal pathogen causing white-nose syndrome of bats.</title>
        <authorList>
            <person name="Palmer J.M."/>
            <person name="Drees K.P."/>
            <person name="Foster J.T."/>
            <person name="Lindner D.L."/>
        </authorList>
    </citation>
    <scope>NUCLEOTIDE SEQUENCE [LARGE SCALE GENOMIC DNA]</scope>
    <source>
        <strain evidence="10">UAMH 10579</strain>
    </source>
</reference>
<keyword evidence="3" id="KW-0805">Transcription regulation</keyword>
<feature type="region of interest" description="Disordered" evidence="7">
    <location>
        <begin position="143"/>
        <end position="194"/>
    </location>
</feature>
<dbReference type="GO" id="GO:0005634">
    <property type="term" value="C:nucleus"/>
    <property type="evidence" value="ECO:0007669"/>
    <property type="project" value="UniProtKB-SubCell"/>
</dbReference>
<keyword evidence="4" id="KW-0238">DNA-binding</keyword>
<keyword evidence="5" id="KW-0804">Transcription</keyword>
<dbReference type="GO" id="GO:0008270">
    <property type="term" value="F:zinc ion binding"/>
    <property type="evidence" value="ECO:0007669"/>
    <property type="project" value="InterPro"/>
</dbReference>
<feature type="domain" description="Zn(2)-C6 fungal-type" evidence="8">
    <location>
        <begin position="70"/>
        <end position="99"/>
    </location>
</feature>
<dbReference type="PANTHER" id="PTHR31845:SF33">
    <property type="entry name" value="ZN(II)2CYS6 TRANSCRIPTION FACTOR (EUROFUNG)"/>
    <property type="match status" value="1"/>
</dbReference>
<dbReference type="Pfam" id="PF04082">
    <property type="entry name" value="Fungal_trans"/>
    <property type="match status" value="1"/>
</dbReference>
<evidence type="ECO:0000256" key="3">
    <source>
        <dbReference type="ARBA" id="ARBA00023015"/>
    </source>
</evidence>
<dbReference type="GeneID" id="28843923"/>
<dbReference type="GO" id="GO:0006351">
    <property type="term" value="P:DNA-templated transcription"/>
    <property type="evidence" value="ECO:0007669"/>
    <property type="project" value="InterPro"/>
</dbReference>
<dbReference type="SMART" id="SM00066">
    <property type="entry name" value="GAL4"/>
    <property type="match status" value="1"/>
</dbReference>
<keyword evidence="10" id="KW-1185">Reference proteome</keyword>
<dbReference type="PANTHER" id="PTHR31845">
    <property type="entry name" value="FINGER DOMAIN PROTEIN, PUTATIVE-RELATED"/>
    <property type="match status" value="1"/>
</dbReference>
<dbReference type="Proteomes" id="UP000091956">
    <property type="component" value="Unassembled WGS sequence"/>
</dbReference>
<evidence type="ECO:0000256" key="4">
    <source>
        <dbReference type="ARBA" id="ARBA00023125"/>
    </source>
</evidence>
<dbReference type="InterPro" id="IPR036864">
    <property type="entry name" value="Zn2-C6_fun-type_DNA-bd_sf"/>
</dbReference>
<dbReference type="AlphaFoldDB" id="A0A1B8G6G1"/>
<dbReference type="GO" id="GO:0000981">
    <property type="term" value="F:DNA-binding transcription factor activity, RNA polymerase II-specific"/>
    <property type="evidence" value="ECO:0007669"/>
    <property type="project" value="InterPro"/>
</dbReference>
<dbReference type="SUPFAM" id="SSF57701">
    <property type="entry name" value="Zn2/Cys6 DNA-binding domain"/>
    <property type="match status" value="1"/>
</dbReference>
<dbReference type="InterPro" id="IPR001138">
    <property type="entry name" value="Zn2Cys6_DnaBD"/>
</dbReference>
<reference evidence="9 10" key="1">
    <citation type="submission" date="2016-03" db="EMBL/GenBank/DDBJ databases">
        <title>Comparative genomics of Pseudogymnoascus destructans, the fungus causing white-nose syndrome of bats.</title>
        <authorList>
            <person name="Palmer J.M."/>
            <person name="Drees K.P."/>
            <person name="Foster J.T."/>
            <person name="Lindner D.L."/>
        </authorList>
    </citation>
    <scope>NUCLEOTIDE SEQUENCE [LARGE SCALE GENOMIC DNA]</scope>
    <source>
        <strain evidence="9 10">UAMH 10579</strain>
    </source>
</reference>
<accession>A0A1B8G6G1</accession>
<dbReference type="Gene3D" id="4.10.240.10">
    <property type="entry name" value="Zn(2)-C6 fungal-type DNA-binding domain"/>
    <property type="match status" value="1"/>
</dbReference>
<dbReference type="GO" id="GO:0000976">
    <property type="term" value="F:transcription cis-regulatory region binding"/>
    <property type="evidence" value="ECO:0007669"/>
    <property type="project" value="TreeGrafter"/>
</dbReference>
<dbReference type="PROSITE" id="PS50048">
    <property type="entry name" value="ZN2_CY6_FUNGAL_2"/>
    <property type="match status" value="1"/>
</dbReference>
<sequence length="682" mass="75582">MSGITTPYFPGKLHVIFPARPWWKCLAVNTKADFDVSYIYFLAPCKPKSGVLKMKTSQSPAPKKRRIPRACSACRISKLKCDGGKPCTRCKTANFYCDFIKPVPDPVTEKFAEIETQMEMLRNRIPDTTTAVALLELQHQHAQNGNGYGTGSPRYSQQYQGQQRESASPVSNLSISMSGNNQHSQHSRAYLESPSTSYGNGAGFAKRKRGDIELNVEVGLDIVSKGLISLEDAGVYFGTFFQGCDKYVPVFDVTYDTFESVRERSSMLFDTICAVGCRAECGPGSDKCQSLSNMTKSRICDVLLGTVPASVETVQALLINAGYSEKGWLLTSMAVRMALDLDLPGSYAKLSGLSLGNEGEGGTEKVEEERLMRESRVWFGSFIMENILSLDCGKKPGIRAASRDGMRRCRVLLAHPSRTALDFRLLSQVELNSIRALAHERLSPAAGSSMSDEEMSEIVQETRIDLSVWLSDWTNLIDSNVYKEEDRASLQINLRIQRDWAEMTMLCTGLQGMGVENVAIMSDPQRNLVYLAKASAQRHLCTIISNPVLYLATFRYGMDFVWAKCAFSVLLLLKLARLIPSSTKMSSLIGDAKTLLGELSKVGGSSNIYFRILCLSVEKCEKALNGDLNENIGRGIDGADAEMDFQSYVPKEFVLEWNFPGLTFSWIPFDFQDLFSDFGTGN</sequence>
<feature type="compositionally biased region" description="Polar residues" evidence="7">
    <location>
        <begin position="153"/>
        <end position="184"/>
    </location>
</feature>
<dbReference type="PROSITE" id="PS00463">
    <property type="entry name" value="ZN2_CY6_FUNGAL_1"/>
    <property type="match status" value="1"/>
</dbReference>
<dbReference type="STRING" id="342668.A0A1B8G6G1"/>
<dbReference type="CDD" id="cd00067">
    <property type="entry name" value="GAL4"/>
    <property type="match status" value="1"/>
</dbReference>
<evidence type="ECO:0000256" key="1">
    <source>
        <dbReference type="ARBA" id="ARBA00004123"/>
    </source>
</evidence>
<keyword evidence="2" id="KW-0479">Metal-binding</keyword>
<dbReference type="RefSeq" id="XP_018125156.1">
    <property type="nucleotide sequence ID" value="XM_018279934.2"/>
</dbReference>
<proteinExistence type="predicted"/>
<dbReference type="CDD" id="cd12148">
    <property type="entry name" value="fungal_TF_MHR"/>
    <property type="match status" value="1"/>
</dbReference>
<gene>
    <name evidence="9" type="ORF">VE01_10537</name>
</gene>